<name>A0A015L8I3_RHIIW</name>
<evidence type="ECO:0000313" key="1">
    <source>
        <dbReference type="EMBL" id="EXX76009.1"/>
    </source>
</evidence>
<dbReference type="EMBL" id="JEMT01012329">
    <property type="protein sequence ID" value="EXX76009.1"/>
    <property type="molecule type" value="Genomic_DNA"/>
</dbReference>
<proteinExistence type="predicted"/>
<dbReference type="OrthoDB" id="2382356at2759"/>
<sequence length="83" mass="9823">MKMTMTIRKLMMREFRLRNLKLDNSRGLSLIEECFGVDIDESVLNHRSTEADSENLGGVIMKRQCKFIKYFQDGYKPMKEKLD</sequence>
<organism evidence="1 2">
    <name type="scientific">Rhizophagus irregularis (strain DAOM 197198w)</name>
    <name type="common">Glomus intraradices</name>
    <dbReference type="NCBI Taxonomy" id="1432141"/>
    <lineage>
        <taxon>Eukaryota</taxon>
        <taxon>Fungi</taxon>
        <taxon>Fungi incertae sedis</taxon>
        <taxon>Mucoromycota</taxon>
        <taxon>Glomeromycotina</taxon>
        <taxon>Glomeromycetes</taxon>
        <taxon>Glomerales</taxon>
        <taxon>Glomeraceae</taxon>
        <taxon>Rhizophagus</taxon>
    </lineage>
</organism>
<gene>
    <name evidence="1" type="ORF">RirG_036820</name>
</gene>
<evidence type="ECO:0000313" key="2">
    <source>
        <dbReference type="Proteomes" id="UP000022910"/>
    </source>
</evidence>
<dbReference type="AlphaFoldDB" id="A0A015L8I3"/>
<keyword evidence="2" id="KW-1185">Reference proteome</keyword>
<dbReference type="Proteomes" id="UP000022910">
    <property type="component" value="Unassembled WGS sequence"/>
</dbReference>
<accession>A0A015L8I3</accession>
<reference evidence="1 2" key="1">
    <citation type="submission" date="2014-02" db="EMBL/GenBank/DDBJ databases">
        <title>Single nucleus genome sequencing reveals high similarity among nuclei of an endomycorrhizal fungus.</title>
        <authorList>
            <person name="Lin K."/>
            <person name="Geurts R."/>
            <person name="Zhang Z."/>
            <person name="Limpens E."/>
            <person name="Saunders D.G."/>
            <person name="Mu D."/>
            <person name="Pang E."/>
            <person name="Cao H."/>
            <person name="Cha H."/>
            <person name="Lin T."/>
            <person name="Zhou Q."/>
            <person name="Shang Y."/>
            <person name="Li Y."/>
            <person name="Ivanov S."/>
            <person name="Sharma T."/>
            <person name="Velzen R.V."/>
            <person name="Ruijter N.D."/>
            <person name="Aanen D.K."/>
            <person name="Win J."/>
            <person name="Kamoun S."/>
            <person name="Bisseling T."/>
            <person name="Huang S."/>
        </authorList>
    </citation>
    <scope>NUCLEOTIDE SEQUENCE [LARGE SCALE GENOMIC DNA]</scope>
    <source>
        <strain evidence="2">DAOM197198w</strain>
    </source>
</reference>
<dbReference type="HOGENOM" id="CLU_2543785_0_0_1"/>
<protein>
    <submittedName>
        <fullName evidence="1">Uncharacterized protein</fullName>
    </submittedName>
</protein>
<comment type="caution">
    <text evidence="1">The sequence shown here is derived from an EMBL/GenBank/DDBJ whole genome shotgun (WGS) entry which is preliminary data.</text>
</comment>